<dbReference type="EMBL" id="JAUHHV010000008">
    <property type="protein sequence ID" value="KAK1414316.1"/>
    <property type="molecule type" value="Genomic_DNA"/>
</dbReference>
<feature type="compositionally biased region" description="Polar residues" evidence="1">
    <location>
        <begin position="10"/>
        <end position="20"/>
    </location>
</feature>
<feature type="region of interest" description="Disordered" evidence="1">
    <location>
        <begin position="59"/>
        <end position="108"/>
    </location>
</feature>
<protein>
    <submittedName>
        <fullName evidence="2">Uncharacterized protein</fullName>
    </submittedName>
</protein>
<evidence type="ECO:0000256" key="1">
    <source>
        <dbReference type="SAM" id="MobiDB-lite"/>
    </source>
</evidence>
<proteinExistence type="predicted"/>
<sequence>MENHHKHKSSSSGDNFTFPTMSPDMKMDSELADHLFANGKFLLHTFPLQPRGLRSCSLSRTSSVSSKDSLVSSRSTSTNSRSSSSSSSSCTSARTSTSEASTPGVRTRTIIFPGSGSPSPSHVNYNKNYYLPTQTWQFMTPVPVLNRRTSQRRKTDYEKQNGSQDRKKCNKRKGFCRRFFGWLVSTCKECHAMEPSKKVF</sequence>
<name>A0AAD8NMX9_TARER</name>
<gene>
    <name evidence="2" type="ORF">QVD17_30060</name>
</gene>
<accession>A0AAD8NMX9</accession>
<keyword evidence="3" id="KW-1185">Reference proteome</keyword>
<comment type="caution">
    <text evidence="2">The sequence shown here is derived from an EMBL/GenBank/DDBJ whole genome shotgun (WGS) entry which is preliminary data.</text>
</comment>
<dbReference type="Proteomes" id="UP001229421">
    <property type="component" value="Unassembled WGS sequence"/>
</dbReference>
<feature type="region of interest" description="Disordered" evidence="1">
    <location>
        <begin position="148"/>
        <end position="167"/>
    </location>
</feature>
<dbReference type="AlphaFoldDB" id="A0AAD8NMX9"/>
<feature type="compositionally biased region" description="Basic and acidic residues" evidence="1">
    <location>
        <begin position="153"/>
        <end position="167"/>
    </location>
</feature>
<evidence type="ECO:0000313" key="2">
    <source>
        <dbReference type="EMBL" id="KAK1414316.1"/>
    </source>
</evidence>
<feature type="region of interest" description="Disordered" evidence="1">
    <location>
        <begin position="1"/>
        <end position="21"/>
    </location>
</feature>
<organism evidence="2 3">
    <name type="scientific">Tagetes erecta</name>
    <name type="common">African marigold</name>
    <dbReference type="NCBI Taxonomy" id="13708"/>
    <lineage>
        <taxon>Eukaryota</taxon>
        <taxon>Viridiplantae</taxon>
        <taxon>Streptophyta</taxon>
        <taxon>Embryophyta</taxon>
        <taxon>Tracheophyta</taxon>
        <taxon>Spermatophyta</taxon>
        <taxon>Magnoliopsida</taxon>
        <taxon>eudicotyledons</taxon>
        <taxon>Gunneridae</taxon>
        <taxon>Pentapetalae</taxon>
        <taxon>asterids</taxon>
        <taxon>campanulids</taxon>
        <taxon>Asterales</taxon>
        <taxon>Asteraceae</taxon>
        <taxon>Asteroideae</taxon>
        <taxon>Heliantheae alliance</taxon>
        <taxon>Tageteae</taxon>
        <taxon>Tagetes</taxon>
    </lineage>
</organism>
<evidence type="ECO:0000313" key="3">
    <source>
        <dbReference type="Proteomes" id="UP001229421"/>
    </source>
</evidence>
<feature type="compositionally biased region" description="Low complexity" evidence="1">
    <location>
        <begin position="59"/>
        <end position="102"/>
    </location>
</feature>
<reference evidence="2" key="1">
    <citation type="journal article" date="2023" name="bioRxiv">
        <title>Improved chromosome-level genome assembly for marigold (Tagetes erecta).</title>
        <authorList>
            <person name="Jiang F."/>
            <person name="Yuan L."/>
            <person name="Wang S."/>
            <person name="Wang H."/>
            <person name="Xu D."/>
            <person name="Wang A."/>
            <person name="Fan W."/>
        </authorList>
    </citation>
    <scope>NUCLEOTIDE SEQUENCE</scope>
    <source>
        <strain evidence="2">WSJ</strain>
        <tissue evidence="2">Leaf</tissue>
    </source>
</reference>